<evidence type="ECO:0000313" key="2">
    <source>
        <dbReference type="Proteomes" id="UP000008407"/>
    </source>
</evidence>
<dbReference type="Proteomes" id="UP000008407">
    <property type="component" value="Segment"/>
</dbReference>
<name>G1D3C0_9CAUD</name>
<dbReference type="RefSeq" id="YP_009636796.1">
    <property type="nucleotide sequence ID" value="NC_042320.1"/>
</dbReference>
<reference evidence="1 2" key="1">
    <citation type="journal article" date="2012" name="J. Virol.">
        <title>Complete Genome Sequences of 138 Mycobacteriophages.</title>
        <authorList>
            <consortium name="the Science Education Alliance Phage Hunters Advancing Genomics and Evolutionary Science Program"/>
            <consortium name="the KwaZulu-Natal Research Institute for Tuberculosis and HIV Mycobacterial Genetics Course Students"/>
            <consortium name="the Phage Hunters Integrating Research and Education Program"/>
            <person name="Hatfull G.F."/>
        </authorList>
    </citation>
    <scope>NUCLEOTIDE SEQUENCE [LARGE SCALE GENOMIC DNA]</scope>
    <source>
        <strain evidence="1">JC27</strain>
    </source>
</reference>
<sequence>MTSNEELIREVLAKALPGGLSHLAIMDATTDLLKRFDITEKPEPRDPIGTVRATLLLSSLAAVYVKIDDETWLTLYSNGDADELSDHKGPWGNVEVFRP</sequence>
<evidence type="ECO:0000313" key="1">
    <source>
        <dbReference type="EMBL" id="AEK09266.1"/>
    </source>
</evidence>
<accession>G1D3C0</accession>
<proteinExistence type="predicted"/>
<dbReference type="GeneID" id="40233540"/>
<protein>
    <submittedName>
        <fullName evidence="1">Uncharacterized protein</fullName>
    </submittedName>
</protein>
<dbReference type="EMBL" id="JF937099">
    <property type="protein sequence ID" value="AEK09266.1"/>
    <property type="molecule type" value="Genomic_DNA"/>
</dbReference>
<gene>
    <name evidence="1" type="primary">71</name>
    <name evidence="1" type="ORF">PBI_JC27_71</name>
</gene>
<keyword evidence="2" id="KW-1185">Reference proteome</keyword>
<organism evidence="1 2">
    <name type="scientific">Mycobacterium phage JC27</name>
    <dbReference type="NCBI Taxonomy" id="2922210"/>
    <lineage>
        <taxon>Viruses</taxon>
        <taxon>Duplodnaviria</taxon>
        <taxon>Heunggongvirae</taxon>
        <taxon>Uroviricota</taxon>
        <taxon>Caudoviricetes</taxon>
        <taxon>Fromanvirus</taxon>
        <taxon>Fromanvirus JC27</taxon>
    </lineage>
</organism>
<dbReference type="OrthoDB" id="19549at10239"/>